<feature type="transmembrane region" description="Helical" evidence="3">
    <location>
        <begin position="24"/>
        <end position="47"/>
    </location>
</feature>
<gene>
    <name evidence="5" type="ORF">A3G49_06510</name>
</gene>
<dbReference type="Proteomes" id="UP000177171">
    <property type="component" value="Unassembled WGS sequence"/>
</dbReference>
<dbReference type="EMBL" id="MHQY01000007">
    <property type="protein sequence ID" value="OHA14472.1"/>
    <property type="molecule type" value="Genomic_DNA"/>
</dbReference>
<dbReference type="SUPFAM" id="SSF50494">
    <property type="entry name" value="Trypsin-like serine proteases"/>
    <property type="match status" value="1"/>
</dbReference>
<dbReference type="InterPro" id="IPR051201">
    <property type="entry name" value="Chloro_Bact_Ser_Proteases"/>
</dbReference>
<dbReference type="InterPro" id="IPR041489">
    <property type="entry name" value="PDZ_6"/>
</dbReference>
<keyword evidence="3" id="KW-0472">Membrane</keyword>
<dbReference type="Gene3D" id="2.30.42.10">
    <property type="match status" value="1"/>
</dbReference>
<keyword evidence="2" id="KW-0378">Hydrolase</keyword>
<keyword evidence="1" id="KW-0645">Protease</keyword>
<keyword evidence="3" id="KW-0812">Transmembrane</keyword>
<dbReference type="Pfam" id="PF13365">
    <property type="entry name" value="Trypsin_2"/>
    <property type="match status" value="1"/>
</dbReference>
<evidence type="ECO:0000256" key="3">
    <source>
        <dbReference type="SAM" id="Phobius"/>
    </source>
</evidence>
<evidence type="ECO:0000259" key="4">
    <source>
        <dbReference type="PROSITE" id="PS50106"/>
    </source>
</evidence>
<evidence type="ECO:0000256" key="2">
    <source>
        <dbReference type="ARBA" id="ARBA00022801"/>
    </source>
</evidence>
<reference evidence="5 6" key="1">
    <citation type="journal article" date="2016" name="Nat. Commun.">
        <title>Thousands of microbial genomes shed light on interconnected biogeochemical processes in an aquifer system.</title>
        <authorList>
            <person name="Anantharaman K."/>
            <person name="Brown C.T."/>
            <person name="Hug L.A."/>
            <person name="Sharon I."/>
            <person name="Castelle C.J."/>
            <person name="Probst A.J."/>
            <person name="Thomas B.C."/>
            <person name="Singh A."/>
            <person name="Wilkins M.J."/>
            <person name="Karaoz U."/>
            <person name="Brodie E.L."/>
            <person name="Williams K.H."/>
            <person name="Hubbard S.S."/>
            <person name="Banfield J.F."/>
        </authorList>
    </citation>
    <scope>NUCLEOTIDE SEQUENCE [LARGE SCALE GENOMIC DNA]</scope>
</reference>
<dbReference type="AlphaFoldDB" id="A0A1G2LUB6"/>
<feature type="domain" description="PDZ" evidence="4">
    <location>
        <begin position="361"/>
        <end position="413"/>
    </location>
</feature>
<keyword evidence="3" id="KW-1133">Transmembrane helix</keyword>
<evidence type="ECO:0000313" key="5">
    <source>
        <dbReference type="EMBL" id="OHA14472.1"/>
    </source>
</evidence>
<sequence length="426" mass="46509">MFFDIEKQNNIDNKEYHNLNQRQVIILTIVLTFIISVATTLATVYYLSDVLKITITPNIYQNTLPVQEKITKEINEKVLRQDELVVSVVKEVSSAVVSIIAAKDVPLVEQYFINPFGGDQFFDEFFRQFQIPQYRQKGTQKQQVSAGTGFIVSSDGLIITNKHVVSDTSAEYTVFFNDGSNTSAKVLALDPFQDLAILKVDKSNLKIAVLGDSSKIDIGQSVIAIGNALGEFRNTVSVGIVSGLGRSIIAFGSGIGGEELQELIQIDAAINPGNSGGPLLNLRGEVIGINVAMAQGAENIGFAIPINKARRDLESVKLKGKIIYPFIGIRYLTINKTIQEDRKLSVDYGALLVETDDGPAIVAGSPAEKAGLKNGDIILSINGEKIEQEKPLSEILQKYSVGDGITLKVLREGKEFEASLMLVERK</sequence>
<accession>A0A1G2LUB6</accession>
<proteinExistence type="predicted"/>
<organism evidence="5 6">
    <name type="scientific">Candidatus Sungbacteria bacterium RIFCSPLOWO2_12_FULL_41_11</name>
    <dbReference type="NCBI Taxonomy" id="1802286"/>
    <lineage>
        <taxon>Bacteria</taxon>
        <taxon>Candidatus Sungiibacteriota</taxon>
    </lineage>
</organism>
<evidence type="ECO:0000256" key="1">
    <source>
        <dbReference type="ARBA" id="ARBA00022670"/>
    </source>
</evidence>
<dbReference type="SUPFAM" id="SSF50156">
    <property type="entry name" value="PDZ domain-like"/>
    <property type="match status" value="1"/>
</dbReference>
<dbReference type="InterPro" id="IPR036034">
    <property type="entry name" value="PDZ_sf"/>
</dbReference>
<evidence type="ECO:0000313" key="6">
    <source>
        <dbReference type="Proteomes" id="UP000177171"/>
    </source>
</evidence>
<dbReference type="InterPro" id="IPR001478">
    <property type="entry name" value="PDZ"/>
</dbReference>
<protein>
    <recommendedName>
        <fullName evidence="4">PDZ domain-containing protein</fullName>
    </recommendedName>
</protein>
<dbReference type="InterPro" id="IPR009003">
    <property type="entry name" value="Peptidase_S1_PA"/>
</dbReference>
<dbReference type="PANTHER" id="PTHR43343:SF3">
    <property type="entry name" value="PROTEASE DO-LIKE 8, CHLOROPLASTIC"/>
    <property type="match status" value="1"/>
</dbReference>
<dbReference type="PROSITE" id="PS50106">
    <property type="entry name" value="PDZ"/>
    <property type="match status" value="1"/>
</dbReference>
<dbReference type="SMART" id="SM00228">
    <property type="entry name" value="PDZ"/>
    <property type="match status" value="1"/>
</dbReference>
<dbReference type="Gene3D" id="2.40.10.120">
    <property type="match status" value="1"/>
</dbReference>
<dbReference type="PRINTS" id="PR00834">
    <property type="entry name" value="PROTEASES2C"/>
</dbReference>
<dbReference type="InterPro" id="IPR001940">
    <property type="entry name" value="Peptidase_S1C"/>
</dbReference>
<name>A0A1G2LUB6_9BACT</name>
<dbReference type="PANTHER" id="PTHR43343">
    <property type="entry name" value="PEPTIDASE S12"/>
    <property type="match status" value="1"/>
</dbReference>
<comment type="caution">
    <text evidence="5">The sequence shown here is derived from an EMBL/GenBank/DDBJ whole genome shotgun (WGS) entry which is preliminary data.</text>
</comment>
<dbReference type="Pfam" id="PF17820">
    <property type="entry name" value="PDZ_6"/>
    <property type="match status" value="1"/>
</dbReference>
<dbReference type="GO" id="GO:0004252">
    <property type="term" value="F:serine-type endopeptidase activity"/>
    <property type="evidence" value="ECO:0007669"/>
    <property type="project" value="InterPro"/>
</dbReference>
<dbReference type="GO" id="GO:0006508">
    <property type="term" value="P:proteolysis"/>
    <property type="evidence" value="ECO:0007669"/>
    <property type="project" value="UniProtKB-KW"/>
</dbReference>